<keyword evidence="8" id="KW-1185">Reference proteome</keyword>
<feature type="domain" description="Chitin-binding type-2" evidence="6">
    <location>
        <begin position="78"/>
        <end position="134"/>
    </location>
</feature>
<dbReference type="InterPro" id="IPR051940">
    <property type="entry name" value="Chitin_bind-dev_reg"/>
</dbReference>
<dbReference type="WBParaSite" id="EVEC_0001162601-mRNA-1">
    <property type="protein sequence ID" value="EVEC_0001162601-mRNA-1"/>
    <property type="gene ID" value="EVEC_0001162601"/>
</dbReference>
<evidence type="ECO:0000313" key="9">
    <source>
        <dbReference type="WBParaSite" id="EVEC_0001162601-mRNA-1"/>
    </source>
</evidence>
<keyword evidence="3" id="KW-0677">Repeat</keyword>
<evidence type="ECO:0000256" key="2">
    <source>
        <dbReference type="ARBA" id="ARBA00022729"/>
    </source>
</evidence>
<accession>A0A0N4VL73</accession>
<dbReference type="SUPFAM" id="SSF57625">
    <property type="entry name" value="Invertebrate chitin-binding proteins"/>
    <property type="match status" value="3"/>
</dbReference>
<proteinExistence type="predicted"/>
<dbReference type="STRING" id="51028.A0A0N4VL73"/>
<dbReference type="GO" id="GO:0005576">
    <property type="term" value="C:extracellular region"/>
    <property type="evidence" value="ECO:0007669"/>
    <property type="project" value="InterPro"/>
</dbReference>
<dbReference type="SMART" id="SM00494">
    <property type="entry name" value="ChtBD2"/>
    <property type="match status" value="3"/>
</dbReference>
<evidence type="ECO:0000259" key="6">
    <source>
        <dbReference type="PROSITE" id="PS50940"/>
    </source>
</evidence>
<dbReference type="Pfam" id="PF01607">
    <property type="entry name" value="CBM_14"/>
    <property type="match status" value="3"/>
</dbReference>
<reference evidence="7 8" key="2">
    <citation type="submission" date="2018-10" db="EMBL/GenBank/DDBJ databases">
        <authorList>
            <consortium name="Pathogen Informatics"/>
        </authorList>
    </citation>
    <scope>NUCLEOTIDE SEQUENCE [LARGE SCALE GENOMIC DNA]</scope>
</reference>
<feature type="domain" description="Chitin-binding type-2" evidence="6">
    <location>
        <begin position="1"/>
        <end position="47"/>
    </location>
</feature>
<organism evidence="9">
    <name type="scientific">Enterobius vermicularis</name>
    <name type="common">Human pinworm</name>
    <dbReference type="NCBI Taxonomy" id="51028"/>
    <lineage>
        <taxon>Eukaryota</taxon>
        <taxon>Metazoa</taxon>
        <taxon>Ecdysozoa</taxon>
        <taxon>Nematoda</taxon>
        <taxon>Chromadorea</taxon>
        <taxon>Rhabditida</taxon>
        <taxon>Spirurina</taxon>
        <taxon>Oxyuridomorpha</taxon>
        <taxon>Oxyuroidea</taxon>
        <taxon>Oxyuridae</taxon>
        <taxon>Enterobius</taxon>
    </lineage>
</organism>
<dbReference type="OrthoDB" id="6020543at2759"/>
<keyword evidence="4" id="KW-1015">Disulfide bond</keyword>
<gene>
    <name evidence="7" type="ORF">EVEC_LOCUS10919</name>
</gene>
<evidence type="ECO:0000256" key="3">
    <source>
        <dbReference type="ARBA" id="ARBA00022737"/>
    </source>
</evidence>
<reference evidence="9" key="1">
    <citation type="submission" date="2017-02" db="UniProtKB">
        <authorList>
            <consortium name="WormBaseParasite"/>
        </authorList>
    </citation>
    <scope>IDENTIFICATION</scope>
</reference>
<sequence length="411" mass="44727">MYSLGCLKEYLACSGGSAFIVNCPFNTVFDQSVKQCLPKDKVPTCQREPTLDPIVIDVLLESKRFVEEDVVPPLDIQKSICSELGDGHHGHGCSSHFIACLMGVPRVMTCGARLRYDEASKRCLAPAAVESCASKIPDVVTVFNAKAQKPGVVREKMFETTVLRKPVVTVASPINIISKLSSSPLCSETAILMDAKTEEAGVLPLPEGDNVAVYISCQFSNDGVYSLGCVPQYIICVQGVGKLLTCPNSSLVFDEDTLGCQPPTKVAACIAQKLNVLSRPMAQAVNMNTTITAAPEVFRLSALLKKRTPGRAFVNVKTSREMQFASSTEAPVILRAIPTKKVGEESSGQLFLNLAKQMACIQRAVPRYLCCARPEMRQFFAVPTVKYLTKLEHVFQGSLQRLPLISHFLSC</sequence>
<dbReference type="InterPro" id="IPR002557">
    <property type="entry name" value="Chitin-bd_dom"/>
</dbReference>
<dbReference type="PROSITE" id="PS50940">
    <property type="entry name" value="CHIT_BIND_II"/>
    <property type="match status" value="3"/>
</dbReference>
<dbReference type="PANTHER" id="PTHR23301:SF0">
    <property type="entry name" value="CHITIN-BINDING TYPE-2 DOMAIN-CONTAINING PROTEIN-RELATED"/>
    <property type="match status" value="1"/>
</dbReference>
<dbReference type="InterPro" id="IPR036508">
    <property type="entry name" value="Chitin-bd_dom_sf"/>
</dbReference>
<evidence type="ECO:0000256" key="1">
    <source>
        <dbReference type="ARBA" id="ARBA00022669"/>
    </source>
</evidence>
<name>A0A0N4VL73_ENTVE</name>
<feature type="domain" description="Chitin-binding type-2" evidence="6">
    <location>
        <begin position="214"/>
        <end position="271"/>
    </location>
</feature>
<evidence type="ECO:0000313" key="8">
    <source>
        <dbReference type="Proteomes" id="UP000274131"/>
    </source>
</evidence>
<keyword evidence="2" id="KW-0732">Signal</keyword>
<protein>
    <submittedName>
        <fullName evidence="9">Chitin-binding type-2 domain-containing protein</fullName>
    </submittedName>
</protein>
<dbReference type="EMBL" id="UXUI01011340">
    <property type="protein sequence ID" value="VDD96168.1"/>
    <property type="molecule type" value="Genomic_DNA"/>
</dbReference>
<evidence type="ECO:0000256" key="4">
    <source>
        <dbReference type="ARBA" id="ARBA00023157"/>
    </source>
</evidence>
<dbReference type="GO" id="GO:0008061">
    <property type="term" value="F:chitin binding"/>
    <property type="evidence" value="ECO:0007669"/>
    <property type="project" value="UniProtKB-KW"/>
</dbReference>
<dbReference type="Gene3D" id="2.170.140.10">
    <property type="entry name" value="Chitin binding domain"/>
    <property type="match status" value="3"/>
</dbReference>
<dbReference type="AlphaFoldDB" id="A0A0N4VL73"/>
<dbReference type="Proteomes" id="UP000274131">
    <property type="component" value="Unassembled WGS sequence"/>
</dbReference>
<keyword evidence="5" id="KW-0325">Glycoprotein</keyword>
<evidence type="ECO:0000256" key="5">
    <source>
        <dbReference type="ARBA" id="ARBA00023180"/>
    </source>
</evidence>
<dbReference type="PANTHER" id="PTHR23301">
    <property type="entry name" value="CHITIN BINDING PERITROPHIN-A"/>
    <property type="match status" value="1"/>
</dbReference>
<evidence type="ECO:0000313" key="7">
    <source>
        <dbReference type="EMBL" id="VDD96168.1"/>
    </source>
</evidence>
<keyword evidence="1" id="KW-0147">Chitin-binding</keyword>